<name>A0ABV8JQ40_9FLAO</name>
<sequence length="483" mass="54640">MGRNILFIVILLSSITSCKEEVPNKYEYDYPEPIFNDSLVIVPSSSIFIPIKIEKDRIADIIVQSTPEKIEAKEASQRRKTKRFSIKANIIDGNTTFKNNKIIHELKIRDGHGSAGVRTYNDLGPLGPAYSAWVSCHLSDIRADAEAEVSFSLTENYDLIPTTSGKARISNAKAEGVNVTGLLRFFGEHVIKEDINDPIKNAIASLDLPKKIEIFWKNIQSPIKIGEDFHAFIEPDSLKYMKYRVGPEALETGLGLNFKMTTGNDNDSQVWNSEKPLPRLKVVDSINEKNINFGTIAKVPYSYINDLLSKKIEDEWIIADDSKGEKKEYFEITELELLGGNKAPMNLLLRAKATVLTSLLKNRVIYLYFNCNLQYNEKEKKIFIKEYELNTKTKGFLLDNFIDALANKLLYQRILNKLEFNLQSELNKVVGEFNNELMSGKEISDGVSVKGKMDFVSINQFQPVKDGIILTVNAKADLLLHVK</sequence>
<reference evidence="2" key="1">
    <citation type="journal article" date="2019" name="Int. J. Syst. Evol. Microbiol.">
        <title>The Global Catalogue of Microorganisms (GCM) 10K type strain sequencing project: providing services to taxonomists for standard genome sequencing and annotation.</title>
        <authorList>
            <consortium name="The Broad Institute Genomics Platform"/>
            <consortium name="The Broad Institute Genome Sequencing Center for Infectious Disease"/>
            <person name="Wu L."/>
            <person name="Ma J."/>
        </authorList>
    </citation>
    <scope>NUCLEOTIDE SEQUENCE [LARGE SCALE GENOMIC DNA]</scope>
    <source>
        <strain evidence="2">CECT 7477</strain>
    </source>
</reference>
<protein>
    <submittedName>
        <fullName evidence="1">DUF4403 family protein</fullName>
    </submittedName>
</protein>
<dbReference type="PROSITE" id="PS51257">
    <property type="entry name" value="PROKAR_LIPOPROTEIN"/>
    <property type="match status" value="1"/>
</dbReference>
<dbReference type="Proteomes" id="UP001595814">
    <property type="component" value="Unassembled WGS sequence"/>
</dbReference>
<proteinExistence type="predicted"/>
<dbReference type="RefSeq" id="WP_192462219.1">
    <property type="nucleotide sequence ID" value="NZ_JACYFJ010000003.1"/>
</dbReference>
<dbReference type="Pfam" id="PF14356">
    <property type="entry name" value="DUF4403"/>
    <property type="match status" value="1"/>
</dbReference>
<accession>A0ABV8JQ40</accession>
<keyword evidence="2" id="KW-1185">Reference proteome</keyword>
<dbReference type="EMBL" id="JBHSAW010000003">
    <property type="protein sequence ID" value="MFC4094864.1"/>
    <property type="molecule type" value="Genomic_DNA"/>
</dbReference>
<evidence type="ECO:0000313" key="1">
    <source>
        <dbReference type="EMBL" id="MFC4094864.1"/>
    </source>
</evidence>
<organism evidence="1 2">
    <name type="scientific">Euzebyella saccharophila</name>
    <dbReference type="NCBI Taxonomy" id="679664"/>
    <lineage>
        <taxon>Bacteria</taxon>
        <taxon>Pseudomonadati</taxon>
        <taxon>Bacteroidota</taxon>
        <taxon>Flavobacteriia</taxon>
        <taxon>Flavobacteriales</taxon>
        <taxon>Flavobacteriaceae</taxon>
        <taxon>Euzebyella</taxon>
    </lineage>
</organism>
<dbReference type="InterPro" id="IPR025515">
    <property type="entry name" value="DUF4403"/>
</dbReference>
<gene>
    <name evidence="1" type="ORF">ACFOUT_03205</name>
</gene>
<evidence type="ECO:0000313" key="2">
    <source>
        <dbReference type="Proteomes" id="UP001595814"/>
    </source>
</evidence>
<comment type="caution">
    <text evidence="1">The sequence shown here is derived from an EMBL/GenBank/DDBJ whole genome shotgun (WGS) entry which is preliminary data.</text>
</comment>